<keyword evidence="1" id="KW-0732">Signal</keyword>
<dbReference type="Proteomes" id="UP000218209">
    <property type="component" value="Unassembled WGS sequence"/>
</dbReference>
<organism evidence="2 3">
    <name type="scientific">Porphyra umbilicalis</name>
    <name type="common">Purple laver</name>
    <name type="synonym">Red alga</name>
    <dbReference type="NCBI Taxonomy" id="2786"/>
    <lineage>
        <taxon>Eukaryota</taxon>
        <taxon>Rhodophyta</taxon>
        <taxon>Bangiophyceae</taxon>
        <taxon>Bangiales</taxon>
        <taxon>Bangiaceae</taxon>
        <taxon>Porphyra</taxon>
    </lineage>
</organism>
<name>A0A1X6P2S2_PORUM</name>
<protein>
    <submittedName>
        <fullName evidence="2">Uncharacterized protein</fullName>
    </submittedName>
</protein>
<evidence type="ECO:0000313" key="2">
    <source>
        <dbReference type="EMBL" id="OSX75050.1"/>
    </source>
</evidence>
<dbReference type="AlphaFoldDB" id="A0A1X6P2S2"/>
<dbReference type="EMBL" id="KV918919">
    <property type="protein sequence ID" value="OSX75050.1"/>
    <property type="molecule type" value="Genomic_DNA"/>
</dbReference>
<feature type="chain" id="PRO_5012417140" evidence="1">
    <location>
        <begin position="33"/>
        <end position="190"/>
    </location>
</feature>
<evidence type="ECO:0000256" key="1">
    <source>
        <dbReference type="SAM" id="SignalP"/>
    </source>
</evidence>
<accession>A0A1X6P2S2</accession>
<sequence>MARLGRTSWLTAFTALAVLVAVVVVAPSPAAAKKKSCAAIKVCPASKCIRMDKYNQRIVNTRRRWVNELDVDWRASRDLPIFAAENALRCRCKGKVVEPVHLCWKERHAAHYARAIKAVRKLIIKEKRGLPTDCVSCNDGGFLWRYGCCDASCSITRRLGPPAALEFCCGTNLRVCKKTKGQQRKERGEK</sequence>
<evidence type="ECO:0000313" key="3">
    <source>
        <dbReference type="Proteomes" id="UP000218209"/>
    </source>
</evidence>
<feature type="signal peptide" evidence="1">
    <location>
        <begin position="1"/>
        <end position="32"/>
    </location>
</feature>
<gene>
    <name evidence="2" type="ORF">BU14_0256s0003</name>
</gene>
<keyword evidence="3" id="KW-1185">Reference proteome</keyword>
<reference evidence="2 3" key="1">
    <citation type="submission" date="2017-03" db="EMBL/GenBank/DDBJ databases">
        <title>WGS assembly of Porphyra umbilicalis.</title>
        <authorList>
            <person name="Brawley S.H."/>
            <person name="Blouin N.A."/>
            <person name="Ficko-Blean E."/>
            <person name="Wheeler G.L."/>
            <person name="Lohr M."/>
            <person name="Goodson H.V."/>
            <person name="Jenkins J.W."/>
            <person name="Blaby-Haas C.E."/>
            <person name="Helliwell K.E."/>
            <person name="Chan C."/>
            <person name="Marriage T."/>
            <person name="Bhattacharya D."/>
            <person name="Klein A.S."/>
            <person name="Badis Y."/>
            <person name="Brodie J."/>
            <person name="Cao Y."/>
            <person name="Collen J."/>
            <person name="Dittami S.M."/>
            <person name="Gachon C.M."/>
            <person name="Green B.R."/>
            <person name="Karpowicz S."/>
            <person name="Kim J.W."/>
            <person name="Kudahl U."/>
            <person name="Lin S."/>
            <person name="Michel G."/>
            <person name="Mittag M."/>
            <person name="Olson B.J."/>
            <person name="Pangilinan J."/>
            <person name="Peng Y."/>
            <person name="Qiu H."/>
            <person name="Shu S."/>
            <person name="Singer J.T."/>
            <person name="Smith A.G."/>
            <person name="Sprecher B.N."/>
            <person name="Wagner V."/>
            <person name="Wang W."/>
            <person name="Wang Z.-Y."/>
            <person name="Yan J."/>
            <person name="Yarish C."/>
            <person name="Zoeuner-Riek S."/>
            <person name="Zhuang Y."/>
            <person name="Zou Y."/>
            <person name="Lindquist E.A."/>
            <person name="Grimwood J."/>
            <person name="Barry K."/>
            <person name="Rokhsar D.S."/>
            <person name="Schmutz J."/>
            <person name="Stiller J.W."/>
            <person name="Grossman A.R."/>
            <person name="Prochnik S.E."/>
        </authorList>
    </citation>
    <scope>NUCLEOTIDE SEQUENCE [LARGE SCALE GENOMIC DNA]</scope>
    <source>
        <strain evidence="2">4086291</strain>
    </source>
</reference>
<proteinExistence type="predicted"/>